<dbReference type="GO" id="GO:0019829">
    <property type="term" value="F:ATPase-coupled monoatomic cation transmembrane transporter activity"/>
    <property type="evidence" value="ECO:0007669"/>
    <property type="project" value="TreeGrafter"/>
</dbReference>
<evidence type="ECO:0000256" key="10">
    <source>
        <dbReference type="ARBA" id="ARBA00023136"/>
    </source>
</evidence>
<evidence type="ECO:0000256" key="3">
    <source>
        <dbReference type="ARBA" id="ARBA00022692"/>
    </source>
</evidence>
<dbReference type="Pfam" id="PF13246">
    <property type="entry name" value="Cation_ATPase"/>
    <property type="match status" value="1"/>
</dbReference>
<feature type="transmembrane region" description="Helical" evidence="11">
    <location>
        <begin position="490"/>
        <end position="508"/>
    </location>
</feature>
<dbReference type="InterPro" id="IPR036412">
    <property type="entry name" value="HAD-like_sf"/>
</dbReference>
<evidence type="ECO:0000313" key="15">
    <source>
        <dbReference type="Proteomes" id="UP001642409"/>
    </source>
</evidence>
<evidence type="ECO:0000256" key="11">
    <source>
        <dbReference type="SAM" id="Phobius"/>
    </source>
</evidence>
<keyword evidence="3 11" id="KW-0812">Transmembrane</keyword>
<dbReference type="PANTHER" id="PTHR45630:SF7">
    <property type="entry name" value="ENDOPLASMIC RETICULUM TRANSMEMBRANE HELIX TRANSLOCASE"/>
    <property type="match status" value="1"/>
</dbReference>
<evidence type="ECO:0000256" key="6">
    <source>
        <dbReference type="ARBA" id="ARBA00022840"/>
    </source>
</evidence>
<evidence type="ECO:0000256" key="8">
    <source>
        <dbReference type="ARBA" id="ARBA00022967"/>
    </source>
</evidence>
<sequence length="1264" mass="143683">MVTETTTKVTLLRPKKLISFYMFVILSLYVSYFVMMKQLGDKTYAAFLKEPEEMQVLKHFEYEIEDAQLYNYTLSPISTSKDNVLGRWSKGNGAYQGLKLTLLFPVTFHMCYILFKHWSAAFKAKVCYKKTKDPLKAHFVQLNVTHKTGLVHEANKVYLCKVHHYYTNKKYQQQIEFENEKYNLIEANGQYQISKHFKSTNEVLPQVINISEGLSRGQHYQQLTSFGENRIVLKYPVYMQILLDELLSPYFAFQVFCSVLYALDNFATYSLFSLVFLFFTEGANVYTKYNSLKSTCKLAPKPIKINVLRDNEVKEVSSASLVPGDIVIYKKSDYDTIAENTVEEKEKPKNNFMNPQQQIMNMAVFKIIFRIKELVFGKYYDEKIYKDLNKTVRSDIFPVDMILIEGQLIADESILTGEQASQIKEKIDELTPENIQQFNEVFSGTKLIQIQSEQCKLLVIKTASQTEQGKLIKTIAFNEERMNITTKDSIFFLFIMFVVAVFSGVYAFRRGFKNEVCQLNKLFLECLMIFVSVIPPDLPTELSLCIGNAIREMRGKKVFSTEPYRILNAGRIKYICFDKSGTLTQSNIKIIGVDDKLTNESFKEISEKAESKKTIEIKCGEQSKIVIAGCQSLTRVKKEIIGDILEVNAFSAIGAELEDKTVIIGGQQMEIIKRFYFNSTIKRMSVIIKLGARYYLVTKGSPEAIQMLLKTAPNNYKLIVSEYTKKGLRVLGLALKEITVNDIDKSREELENNLSFTGLLICQTPLKKDTANSIEILKKSDHQLKVISGDHVLNVAVSAQQCGIIERKEDIIIVDEIKDSVVKYYNLKQTETIVETTVSDLLKMPAAICLTNSNNALALAIKDPQYNELFITTKIFARTTPDQKAQIVQKFQFQNSESRTMFVGDGVNDLNALQAADIGVALLEEVEFVKEAKKQEQQIPYPSIMQQPGNQPAGYMQIVNEAQRRAAQKRTNPQYEMQVLMREQQIYKQYLKMNKLNNLNNKNDMLTMWVEALDTEEETADMKMGDATIAAQFTVKSGSLVGVLDIIRQGRCALATVQMNFKTTALECLVGAYSMTAMTLNGVRSSEYQLIASSLLQTAIVMYISKAKQQTQISSTKPPKTIAGSYLIFSMFAQALVHIGCLYFVQLLAGSQLQTFDFGYKFQPSLVNTCVFFMRMFLDSCVTLVNYPGKPHMESIFEHKKLLMSVGAYLVGMFVLLFEVAPELNQMLGFVQIADDLKLKLVVIGAADFGLCWVFEQIAKKIFG</sequence>
<keyword evidence="4" id="KW-0479">Metal-binding</keyword>
<evidence type="ECO:0000256" key="5">
    <source>
        <dbReference type="ARBA" id="ARBA00022741"/>
    </source>
</evidence>
<dbReference type="NCBIfam" id="TIGR01494">
    <property type="entry name" value="ATPase_P-type"/>
    <property type="match status" value="1"/>
</dbReference>
<evidence type="ECO:0000256" key="1">
    <source>
        <dbReference type="ARBA" id="ARBA00004141"/>
    </source>
</evidence>
<feature type="transmembrane region" description="Helical" evidence="11">
    <location>
        <begin position="1201"/>
        <end position="1221"/>
    </location>
</feature>
<dbReference type="InterPro" id="IPR008250">
    <property type="entry name" value="ATPase_P-typ_transduc_dom_A_sf"/>
</dbReference>
<keyword evidence="5" id="KW-0547">Nucleotide-binding</keyword>
<dbReference type="SUPFAM" id="SSF81653">
    <property type="entry name" value="Calcium ATPase, transduction domain A"/>
    <property type="match status" value="1"/>
</dbReference>
<feature type="transmembrane region" description="Helical" evidence="11">
    <location>
        <begin position="269"/>
        <end position="287"/>
    </location>
</feature>
<evidence type="ECO:0000313" key="13">
    <source>
        <dbReference type="EMBL" id="CAI9926315.1"/>
    </source>
</evidence>
<reference evidence="13" key="1">
    <citation type="submission" date="2023-06" db="EMBL/GenBank/DDBJ databases">
        <authorList>
            <person name="Kurt Z."/>
        </authorList>
    </citation>
    <scope>NUCLEOTIDE SEQUENCE</scope>
</reference>
<feature type="transmembrane region" description="Helical" evidence="11">
    <location>
        <begin position="17"/>
        <end position="35"/>
    </location>
</feature>
<keyword evidence="6" id="KW-0067">ATP-binding</keyword>
<dbReference type="GO" id="GO:0046872">
    <property type="term" value="F:metal ion binding"/>
    <property type="evidence" value="ECO:0007669"/>
    <property type="project" value="UniProtKB-KW"/>
</dbReference>
<name>A0AA86NUB3_9EUKA</name>
<gene>
    <name evidence="13" type="ORF">HINF_LOCUS13960</name>
    <name evidence="14" type="ORF">HINF_LOCUS26818</name>
</gene>
<keyword evidence="15" id="KW-1185">Reference proteome</keyword>
<dbReference type="AlphaFoldDB" id="A0AA86NUB3"/>
<dbReference type="EMBL" id="CATOUU010000367">
    <property type="protein sequence ID" value="CAI9926315.1"/>
    <property type="molecule type" value="Genomic_DNA"/>
</dbReference>
<keyword evidence="9 11" id="KW-1133">Transmembrane helix</keyword>
<evidence type="ECO:0000313" key="14">
    <source>
        <dbReference type="EMBL" id="CAL6019165.1"/>
    </source>
</evidence>
<feature type="transmembrane region" description="Helical" evidence="11">
    <location>
        <begin position="94"/>
        <end position="115"/>
    </location>
</feature>
<dbReference type="InterPro" id="IPR059000">
    <property type="entry name" value="ATPase_P-type_domA"/>
</dbReference>
<dbReference type="PRINTS" id="PR00119">
    <property type="entry name" value="CATATPASE"/>
</dbReference>
<dbReference type="Gene3D" id="2.70.150.10">
    <property type="entry name" value="Calcium-transporting ATPase, cytoplasmic transduction domain A"/>
    <property type="match status" value="1"/>
</dbReference>
<dbReference type="InterPro" id="IPR023298">
    <property type="entry name" value="ATPase_P-typ_TM_dom_sf"/>
</dbReference>
<dbReference type="Pfam" id="PF00122">
    <property type="entry name" value="E1-E2_ATPase"/>
    <property type="match status" value="1"/>
</dbReference>
<organism evidence="13">
    <name type="scientific">Hexamita inflata</name>
    <dbReference type="NCBI Taxonomy" id="28002"/>
    <lineage>
        <taxon>Eukaryota</taxon>
        <taxon>Metamonada</taxon>
        <taxon>Diplomonadida</taxon>
        <taxon>Hexamitidae</taxon>
        <taxon>Hexamitinae</taxon>
        <taxon>Hexamita</taxon>
    </lineage>
</organism>
<evidence type="ECO:0000256" key="9">
    <source>
        <dbReference type="ARBA" id="ARBA00022989"/>
    </source>
</evidence>
<accession>A0AA86NUB3</accession>
<keyword evidence="7" id="KW-0460">Magnesium</keyword>
<feature type="transmembrane region" description="Helical" evidence="11">
    <location>
        <begin position="246"/>
        <end position="263"/>
    </location>
</feature>
<dbReference type="GO" id="GO:0005524">
    <property type="term" value="F:ATP binding"/>
    <property type="evidence" value="ECO:0007669"/>
    <property type="project" value="UniProtKB-KW"/>
</dbReference>
<evidence type="ECO:0000256" key="4">
    <source>
        <dbReference type="ARBA" id="ARBA00022723"/>
    </source>
</evidence>
<protein>
    <submittedName>
        <fullName evidence="13">Cation-transporting ATPase</fullName>
    </submittedName>
    <submittedName>
        <fullName evidence="14">Cation-transporting_ATPase</fullName>
    </submittedName>
</protein>
<feature type="domain" description="P-type ATPase A" evidence="12">
    <location>
        <begin position="395"/>
        <end position="475"/>
    </location>
</feature>
<proteinExistence type="inferred from homology"/>
<evidence type="ECO:0000256" key="2">
    <source>
        <dbReference type="ARBA" id="ARBA00006000"/>
    </source>
</evidence>
<dbReference type="InterPro" id="IPR006544">
    <property type="entry name" value="P-type_TPase_V"/>
</dbReference>
<dbReference type="Proteomes" id="UP001642409">
    <property type="component" value="Unassembled WGS sequence"/>
</dbReference>
<dbReference type="InterPro" id="IPR023214">
    <property type="entry name" value="HAD_sf"/>
</dbReference>
<keyword evidence="8" id="KW-1278">Translocase</keyword>
<dbReference type="Gene3D" id="3.40.1110.10">
    <property type="entry name" value="Calcium-transporting ATPase, cytoplasmic domain N"/>
    <property type="match status" value="1"/>
</dbReference>
<comment type="subcellular location">
    <subcellularLocation>
        <location evidence="1">Membrane</location>
        <topology evidence="1">Multi-pass membrane protein</topology>
    </subcellularLocation>
</comment>
<keyword evidence="10 11" id="KW-0472">Membrane</keyword>
<feature type="transmembrane region" description="Helical" evidence="11">
    <location>
        <begin position="1165"/>
        <end position="1189"/>
    </location>
</feature>
<dbReference type="InterPro" id="IPR023299">
    <property type="entry name" value="ATPase_P-typ_cyto_dom_N"/>
</dbReference>
<comment type="similarity">
    <text evidence="2">Belongs to the cation transport ATPase (P-type) (TC 3.A.3) family. Type V subfamily.</text>
</comment>
<evidence type="ECO:0000259" key="12">
    <source>
        <dbReference type="Pfam" id="PF00122"/>
    </source>
</evidence>
<dbReference type="EMBL" id="CAXDID020000082">
    <property type="protein sequence ID" value="CAL6019165.1"/>
    <property type="molecule type" value="Genomic_DNA"/>
</dbReference>
<evidence type="ECO:0000256" key="7">
    <source>
        <dbReference type="ARBA" id="ARBA00022842"/>
    </source>
</evidence>
<dbReference type="SUPFAM" id="SSF81660">
    <property type="entry name" value="Metal cation-transporting ATPase, ATP-binding domain N"/>
    <property type="match status" value="1"/>
</dbReference>
<feature type="transmembrane region" description="Helical" evidence="11">
    <location>
        <begin position="1126"/>
        <end position="1145"/>
    </location>
</feature>
<dbReference type="GO" id="GO:0005789">
    <property type="term" value="C:endoplasmic reticulum membrane"/>
    <property type="evidence" value="ECO:0007669"/>
    <property type="project" value="TreeGrafter"/>
</dbReference>
<dbReference type="InterPro" id="IPR001757">
    <property type="entry name" value="P_typ_ATPase"/>
</dbReference>
<dbReference type="Pfam" id="PF00702">
    <property type="entry name" value="Hydrolase"/>
    <property type="match status" value="1"/>
</dbReference>
<comment type="caution">
    <text evidence="13">The sequence shown here is derived from an EMBL/GenBank/DDBJ whole genome shotgun (WGS) entry which is preliminary data.</text>
</comment>
<dbReference type="Gene3D" id="3.40.50.1000">
    <property type="entry name" value="HAD superfamily/HAD-like"/>
    <property type="match status" value="1"/>
</dbReference>
<dbReference type="SUPFAM" id="SSF81665">
    <property type="entry name" value="Calcium ATPase, transmembrane domain M"/>
    <property type="match status" value="1"/>
</dbReference>
<dbReference type="SUPFAM" id="SSF56784">
    <property type="entry name" value="HAD-like"/>
    <property type="match status" value="1"/>
</dbReference>
<reference evidence="14 15" key="2">
    <citation type="submission" date="2024-07" db="EMBL/GenBank/DDBJ databases">
        <authorList>
            <person name="Akdeniz Z."/>
        </authorList>
    </citation>
    <scope>NUCLEOTIDE SEQUENCE [LARGE SCALE GENOMIC DNA]</scope>
</reference>
<dbReference type="GO" id="GO:0015662">
    <property type="term" value="F:P-type ion transporter activity"/>
    <property type="evidence" value="ECO:0007669"/>
    <property type="project" value="TreeGrafter"/>
</dbReference>
<dbReference type="PANTHER" id="PTHR45630">
    <property type="entry name" value="CATION-TRANSPORTING ATPASE-RELATED"/>
    <property type="match status" value="1"/>
</dbReference>
<dbReference type="GO" id="GO:0016887">
    <property type="term" value="F:ATP hydrolysis activity"/>
    <property type="evidence" value="ECO:0007669"/>
    <property type="project" value="InterPro"/>
</dbReference>
<dbReference type="GO" id="GO:0006874">
    <property type="term" value="P:intracellular calcium ion homeostasis"/>
    <property type="evidence" value="ECO:0007669"/>
    <property type="project" value="TreeGrafter"/>
</dbReference>